<protein>
    <submittedName>
        <fullName evidence="1">Uncharacterized protein</fullName>
    </submittedName>
</protein>
<proteinExistence type="predicted"/>
<dbReference type="EMBL" id="PGCI01001187">
    <property type="protein sequence ID" value="PLW06777.1"/>
    <property type="molecule type" value="Genomic_DNA"/>
</dbReference>
<comment type="caution">
    <text evidence="1">The sequence shown here is derived from an EMBL/GenBank/DDBJ whole genome shotgun (WGS) entry which is preliminary data.</text>
</comment>
<evidence type="ECO:0000313" key="1">
    <source>
        <dbReference type="EMBL" id="PLW06777.1"/>
    </source>
</evidence>
<dbReference type="Proteomes" id="UP000235392">
    <property type="component" value="Unassembled WGS sequence"/>
</dbReference>
<name>A0A2N5S0I8_9BASI</name>
<organism evidence="1 2">
    <name type="scientific">Puccinia coronata f. sp. avenae</name>
    <dbReference type="NCBI Taxonomy" id="200324"/>
    <lineage>
        <taxon>Eukaryota</taxon>
        <taxon>Fungi</taxon>
        <taxon>Dikarya</taxon>
        <taxon>Basidiomycota</taxon>
        <taxon>Pucciniomycotina</taxon>
        <taxon>Pucciniomycetes</taxon>
        <taxon>Pucciniales</taxon>
        <taxon>Pucciniaceae</taxon>
        <taxon>Puccinia</taxon>
    </lineage>
</organism>
<sequence length="61" mass="6474">MLLQTSTATQMAINTLLAGDDVGPKDEWNPLIPSGTWSTRPYSCLPGGFSVMDLFIATSVG</sequence>
<evidence type="ECO:0000313" key="2">
    <source>
        <dbReference type="Proteomes" id="UP000235392"/>
    </source>
</evidence>
<reference evidence="1 2" key="1">
    <citation type="submission" date="2017-11" db="EMBL/GenBank/DDBJ databases">
        <title>De novo assembly and phasing of dikaryotic genomes from two isolates of Puccinia coronata f. sp. avenae, the causal agent of oat crown rust.</title>
        <authorList>
            <person name="Miller M.E."/>
            <person name="Zhang Y."/>
            <person name="Omidvar V."/>
            <person name="Sperschneider J."/>
            <person name="Schwessinger B."/>
            <person name="Raley C."/>
            <person name="Palmer J.M."/>
            <person name="Garnica D."/>
            <person name="Upadhyaya N."/>
            <person name="Rathjen J."/>
            <person name="Taylor J.M."/>
            <person name="Park R.F."/>
            <person name="Dodds P.N."/>
            <person name="Hirsch C.D."/>
            <person name="Kianian S.F."/>
            <person name="Figueroa M."/>
        </authorList>
    </citation>
    <scope>NUCLEOTIDE SEQUENCE [LARGE SCALE GENOMIC DNA]</scope>
    <source>
        <strain evidence="1">12SD80</strain>
    </source>
</reference>
<accession>A0A2N5S0I8</accession>
<gene>
    <name evidence="1" type="ORF">PCASD_26788</name>
</gene>
<dbReference type="AlphaFoldDB" id="A0A2N5S0I8"/>